<keyword evidence="3" id="KW-0804">Transcription</keyword>
<dbReference type="InterPro" id="IPR001647">
    <property type="entry name" value="HTH_TetR"/>
</dbReference>
<evidence type="ECO:0000256" key="4">
    <source>
        <dbReference type="PROSITE-ProRule" id="PRU00335"/>
    </source>
</evidence>
<dbReference type="Pfam" id="PF17932">
    <property type="entry name" value="TetR_C_24"/>
    <property type="match status" value="1"/>
</dbReference>
<evidence type="ECO:0000313" key="6">
    <source>
        <dbReference type="EMBL" id="SER22942.1"/>
    </source>
</evidence>
<dbReference type="SUPFAM" id="SSF48498">
    <property type="entry name" value="Tetracyclin repressor-like, C-terminal domain"/>
    <property type="match status" value="1"/>
</dbReference>
<evidence type="ECO:0000256" key="2">
    <source>
        <dbReference type="ARBA" id="ARBA00023125"/>
    </source>
</evidence>
<name>A0A1H9MGY1_9HYPH</name>
<keyword evidence="1" id="KW-0805">Transcription regulation</keyword>
<dbReference type="FunFam" id="1.10.10.60:FF:000141">
    <property type="entry name" value="TetR family transcriptional regulator"/>
    <property type="match status" value="1"/>
</dbReference>
<proteinExistence type="predicted"/>
<evidence type="ECO:0000313" key="7">
    <source>
        <dbReference type="Proteomes" id="UP000199647"/>
    </source>
</evidence>
<dbReference type="InterPro" id="IPR009057">
    <property type="entry name" value="Homeodomain-like_sf"/>
</dbReference>
<dbReference type="PRINTS" id="PR00455">
    <property type="entry name" value="HTHTETR"/>
</dbReference>
<dbReference type="AlphaFoldDB" id="A0A1H9MGY1"/>
<evidence type="ECO:0000256" key="3">
    <source>
        <dbReference type="ARBA" id="ARBA00023163"/>
    </source>
</evidence>
<dbReference type="OrthoDB" id="9814200at2"/>
<evidence type="ECO:0000256" key="1">
    <source>
        <dbReference type="ARBA" id="ARBA00023015"/>
    </source>
</evidence>
<keyword evidence="7" id="KW-1185">Reference proteome</keyword>
<dbReference type="PANTHER" id="PTHR30055:SF234">
    <property type="entry name" value="HTH-TYPE TRANSCRIPTIONAL REGULATOR BETI"/>
    <property type="match status" value="1"/>
</dbReference>
<dbReference type="STRING" id="1855383.SAMN05216548_113113"/>
<dbReference type="GO" id="GO:0000976">
    <property type="term" value="F:transcription cis-regulatory region binding"/>
    <property type="evidence" value="ECO:0007669"/>
    <property type="project" value="TreeGrafter"/>
</dbReference>
<gene>
    <name evidence="6" type="ORF">SAMN05216548_113113</name>
</gene>
<dbReference type="GO" id="GO:0003700">
    <property type="term" value="F:DNA-binding transcription factor activity"/>
    <property type="evidence" value="ECO:0007669"/>
    <property type="project" value="TreeGrafter"/>
</dbReference>
<protein>
    <submittedName>
        <fullName evidence="6">Transcriptional regulator, TetR family</fullName>
    </submittedName>
</protein>
<dbReference type="InterPro" id="IPR036271">
    <property type="entry name" value="Tet_transcr_reg_TetR-rel_C_sf"/>
</dbReference>
<dbReference type="SUPFAM" id="SSF46689">
    <property type="entry name" value="Homeodomain-like"/>
    <property type="match status" value="1"/>
</dbReference>
<keyword evidence="2 4" id="KW-0238">DNA-binding</keyword>
<dbReference type="PANTHER" id="PTHR30055">
    <property type="entry name" value="HTH-TYPE TRANSCRIPTIONAL REGULATOR RUTR"/>
    <property type="match status" value="1"/>
</dbReference>
<dbReference type="InterPro" id="IPR050109">
    <property type="entry name" value="HTH-type_TetR-like_transc_reg"/>
</dbReference>
<feature type="DNA-binding region" description="H-T-H motif" evidence="4">
    <location>
        <begin position="30"/>
        <end position="49"/>
    </location>
</feature>
<evidence type="ECO:0000259" key="5">
    <source>
        <dbReference type="PROSITE" id="PS50977"/>
    </source>
</evidence>
<reference evidence="6 7" key="1">
    <citation type="submission" date="2016-10" db="EMBL/GenBank/DDBJ databases">
        <authorList>
            <person name="de Groot N.N."/>
        </authorList>
    </citation>
    <scope>NUCLEOTIDE SEQUENCE [LARGE SCALE GENOMIC DNA]</scope>
    <source>
        <strain evidence="6 7">A52C2</strain>
    </source>
</reference>
<dbReference type="InterPro" id="IPR041490">
    <property type="entry name" value="KstR2_TetR_C"/>
</dbReference>
<dbReference type="Pfam" id="PF00440">
    <property type="entry name" value="TetR_N"/>
    <property type="match status" value="1"/>
</dbReference>
<sequence>MEGIAQVARRKRLVEAAASLFAAAPYADVQVDEIARAARMAKPTVYRYFHTKEELFFAALEQDLERLAEQIRTIRSDGRTASNALACAIRAMIPAVGGFKAAVSAVEAASGGVQNRGPRLLTKRLRALRGEIAEMIEDGIATGEFRPVNSAIVAMAILGSVRMSVNNAPEDDVTETVADLLLNGLSQTSGSQPHNHGQLECE</sequence>
<organism evidence="6 7">
    <name type="scientific">Faunimonas pinastri</name>
    <dbReference type="NCBI Taxonomy" id="1855383"/>
    <lineage>
        <taxon>Bacteria</taxon>
        <taxon>Pseudomonadati</taxon>
        <taxon>Pseudomonadota</taxon>
        <taxon>Alphaproteobacteria</taxon>
        <taxon>Hyphomicrobiales</taxon>
        <taxon>Afifellaceae</taxon>
        <taxon>Faunimonas</taxon>
    </lineage>
</organism>
<dbReference type="Gene3D" id="1.10.10.60">
    <property type="entry name" value="Homeodomain-like"/>
    <property type="match status" value="1"/>
</dbReference>
<dbReference type="Proteomes" id="UP000199647">
    <property type="component" value="Unassembled WGS sequence"/>
</dbReference>
<dbReference type="Gene3D" id="1.10.357.10">
    <property type="entry name" value="Tetracycline Repressor, domain 2"/>
    <property type="match status" value="1"/>
</dbReference>
<accession>A0A1H9MGY1</accession>
<dbReference type="EMBL" id="FOFG01000013">
    <property type="protein sequence ID" value="SER22942.1"/>
    <property type="molecule type" value="Genomic_DNA"/>
</dbReference>
<dbReference type="PROSITE" id="PS50977">
    <property type="entry name" value="HTH_TETR_2"/>
    <property type="match status" value="1"/>
</dbReference>
<dbReference type="RefSeq" id="WP_092498337.1">
    <property type="nucleotide sequence ID" value="NZ_FOFG01000013.1"/>
</dbReference>
<feature type="domain" description="HTH tetR-type" evidence="5">
    <location>
        <begin position="7"/>
        <end position="67"/>
    </location>
</feature>